<sequence length="149" mass="15773">MLNFMEWFLPLVLIVLISLPLIKVFRGRVSVVSAKRRLFGHVFGFFGVVAFIFGFQLLFQNQLMAAETETAVDLMTGTMAQGLGFLSAALATGMSALGAGIAVAAAAPAAIGAFSENEKNFGKSLIFVALGEGVAIYGLLISILIINKL</sequence>
<protein>
    <recommendedName>
        <fullName evidence="6">ATP synthase F(0) sector subunit c</fullName>
    </recommendedName>
    <alternativeName>
        <fullName evidence="7">F-type ATPase subunit c</fullName>
    </alternativeName>
</protein>
<dbReference type="Proteomes" id="UP000032737">
    <property type="component" value="Chromosome"/>
</dbReference>
<keyword evidence="5 8" id="KW-0472">Membrane</keyword>
<proteinExistence type="inferred from homology"/>
<reference evidence="10 11" key="1">
    <citation type="journal article" date="2013" name="J. Mol. Microbiol. Biotechnol.">
        <title>Analysis of the Complete Genomes of Acholeplasma brassicae , A. palmae and A. laidlawii and Their Comparison to the Obligate Parasites from ' Candidatus Phytoplasma'.</title>
        <authorList>
            <person name="Kube M."/>
            <person name="Siewert C."/>
            <person name="Migdoll A.M."/>
            <person name="Duduk B."/>
            <person name="Holz S."/>
            <person name="Rabus R."/>
            <person name="Seemuller E."/>
            <person name="Mitrovic J."/>
            <person name="Muller I."/>
            <person name="Buttner C."/>
            <person name="Reinhardt R."/>
        </authorList>
    </citation>
    <scope>NUCLEOTIDE SEQUENCE [LARGE SCALE GENOMIC DNA]</scope>
    <source>
        <strain evidence="11">0502</strain>
    </source>
</reference>
<evidence type="ECO:0000256" key="8">
    <source>
        <dbReference type="SAM" id="Phobius"/>
    </source>
</evidence>
<dbReference type="SUPFAM" id="SSF81333">
    <property type="entry name" value="F1F0 ATP synthase subunit C"/>
    <property type="match status" value="1"/>
</dbReference>
<evidence type="ECO:0000256" key="1">
    <source>
        <dbReference type="ARBA" id="ARBA00004141"/>
    </source>
</evidence>
<dbReference type="Pfam" id="PF00137">
    <property type="entry name" value="ATP-synt_C"/>
    <property type="match status" value="1"/>
</dbReference>
<evidence type="ECO:0000313" key="11">
    <source>
        <dbReference type="Proteomes" id="UP000032737"/>
    </source>
</evidence>
<dbReference type="HOGENOM" id="CLU_148047_3_0_14"/>
<comment type="subcellular location">
    <subcellularLocation>
        <location evidence="1">Membrane</location>
        <topology evidence="1">Multi-pass membrane protein</topology>
    </subcellularLocation>
</comment>
<dbReference type="AlphaFoldDB" id="U4KRB2"/>
<dbReference type="GO" id="GO:0015986">
    <property type="term" value="P:proton motive force-driven ATP synthesis"/>
    <property type="evidence" value="ECO:0007669"/>
    <property type="project" value="InterPro"/>
</dbReference>
<accession>U4KRB2</accession>
<dbReference type="Gene3D" id="1.20.120.610">
    <property type="entry name" value="lithium bound rotor ring of v- atpase"/>
    <property type="match status" value="1"/>
</dbReference>
<evidence type="ECO:0000259" key="9">
    <source>
        <dbReference type="Pfam" id="PF00137"/>
    </source>
</evidence>
<dbReference type="GO" id="GO:0033177">
    <property type="term" value="C:proton-transporting two-sector ATPase complex, proton-transporting domain"/>
    <property type="evidence" value="ECO:0007669"/>
    <property type="project" value="InterPro"/>
</dbReference>
<dbReference type="CDD" id="cd18120">
    <property type="entry name" value="ATP-synt_Vo_Ao_c"/>
    <property type="match status" value="1"/>
</dbReference>
<feature type="transmembrane region" description="Helical" evidence="8">
    <location>
        <begin position="38"/>
        <end position="59"/>
    </location>
</feature>
<dbReference type="RefSeq" id="WP_030004458.1">
    <property type="nucleotide sequence ID" value="NC_022549.1"/>
</dbReference>
<dbReference type="OrthoDB" id="5771683at2"/>
<evidence type="ECO:0000256" key="3">
    <source>
        <dbReference type="ARBA" id="ARBA00022692"/>
    </source>
</evidence>
<organism evidence="10 11">
    <name type="scientific">Acholeplasma brassicae</name>
    <dbReference type="NCBI Taxonomy" id="61635"/>
    <lineage>
        <taxon>Bacteria</taxon>
        <taxon>Bacillati</taxon>
        <taxon>Mycoplasmatota</taxon>
        <taxon>Mollicutes</taxon>
        <taxon>Acholeplasmatales</taxon>
        <taxon>Acholeplasmataceae</taxon>
        <taxon>Acholeplasma</taxon>
    </lineage>
</organism>
<dbReference type="InterPro" id="IPR035921">
    <property type="entry name" value="F/V-ATP_Csub_sf"/>
</dbReference>
<dbReference type="PRINTS" id="PR00124">
    <property type="entry name" value="ATPASEC"/>
</dbReference>
<feature type="transmembrane region" description="Helical" evidence="8">
    <location>
        <begin position="79"/>
        <end position="112"/>
    </location>
</feature>
<feature type="transmembrane region" description="Helical" evidence="8">
    <location>
        <begin position="124"/>
        <end position="146"/>
    </location>
</feature>
<evidence type="ECO:0000313" key="10">
    <source>
        <dbReference type="EMBL" id="CCV65598.1"/>
    </source>
</evidence>
<dbReference type="EMBL" id="FO681348">
    <property type="protein sequence ID" value="CCV65598.1"/>
    <property type="molecule type" value="Genomic_DNA"/>
</dbReference>
<keyword evidence="3 8" id="KW-0812">Transmembrane</keyword>
<feature type="domain" description="V-ATPase proteolipid subunit C-like" evidence="9">
    <location>
        <begin position="86"/>
        <end position="145"/>
    </location>
</feature>
<dbReference type="GO" id="GO:0045259">
    <property type="term" value="C:proton-transporting ATP synthase complex"/>
    <property type="evidence" value="ECO:0007669"/>
    <property type="project" value="InterPro"/>
</dbReference>
<comment type="similarity">
    <text evidence="2">Belongs to the ATPase C chain family.</text>
</comment>
<evidence type="ECO:0000256" key="4">
    <source>
        <dbReference type="ARBA" id="ARBA00022989"/>
    </source>
</evidence>
<dbReference type="STRING" id="61635.BN85305770"/>
<dbReference type="KEGG" id="abra:BN85305770"/>
<evidence type="ECO:0000256" key="5">
    <source>
        <dbReference type="ARBA" id="ARBA00023136"/>
    </source>
</evidence>
<dbReference type="InterPro" id="IPR002379">
    <property type="entry name" value="ATPase_proteolipid_c-like_dom"/>
</dbReference>
<keyword evidence="4 8" id="KW-1133">Transmembrane helix</keyword>
<evidence type="ECO:0000256" key="7">
    <source>
        <dbReference type="ARBA" id="ARBA00032887"/>
    </source>
</evidence>
<keyword evidence="11" id="KW-1185">Reference proteome</keyword>
<dbReference type="GO" id="GO:0015078">
    <property type="term" value="F:proton transmembrane transporter activity"/>
    <property type="evidence" value="ECO:0007669"/>
    <property type="project" value="InterPro"/>
</dbReference>
<name>U4KRB2_9MOLU</name>
<feature type="transmembrane region" description="Helical" evidence="8">
    <location>
        <begin position="7"/>
        <end position="26"/>
    </location>
</feature>
<dbReference type="InterPro" id="IPR000454">
    <property type="entry name" value="ATP_synth_F0_csu"/>
</dbReference>
<evidence type="ECO:0000256" key="6">
    <source>
        <dbReference type="ARBA" id="ARBA00032200"/>
    </source>
</evidence>
<evidence type="ECO:0000256" key="2">
    <source>
        <dbReference type="ARBA" id="ARBA00006704"/>
    </source>
</evidence>
<gene>
    <name evidence="10" type="primary">ntpK</name>
    <name evidence="10" type="ORF">BN85305770</name>
</gene>